<keyword evidence="8" id="KW-0460">Magnesium</keyword>
<dbReference type="InterPro" id="IPR011761">
    <property type="entry name" value="ATP-grasp"/>
</dbReference>
<dbReference type="InterPro" id="IPR004215">
    <property type="entry name" value="GSHS_N"/>
</dbReference>
<dbReference type="HOGENOM" id="CLU_068239_0_0_6"/>
<dbReference type="Gene3D" id="3.40.50.20">
    <property type="match status" value="1"/>
</dbReference>
<dbReference type="InterPro" id="IPR006284">
    <property type="entry name" value="Glut_synth_pro"/>
</dbReference>
<evidence type="ECO:0000313" key="13">
    <source>
        <dbReference type="Proteomes" id="UP000002427"/>
    </source>
</evidence>
<dbReference type="Pfam" id="PF02955">
    <property type="entry name" value="GSH-S_ATP"/>
    <property type="match status" value="1"/>
</dbReference>
<gene>
    <name evidence="10 12" type="primary">gshB</name>
    <name evidence="12" type="ordered locus">BCI_0482</name>
</gene>
<comment type="catalytic activity">
    <reaction evidence="10">
        <text>gamma-L-glutamyl-L-cysteine + glycine + ATP = glutathione + ADP + phosphate + H(+)</text>
        <dbReference type="Rhea" id="RHEA:13557"/>
        <dbReference type="ChEBI" id="CHEBI:15378"/>
        <dbReference type="ChEBI" id="CHEBI:30616"/>
        <dbReference type="ChEBI" id="CHEBI:43474"/>
        <dbReference type="ChEBI" id="CHEBI:57305"/>
        <dbReference type="ChEBI" id="CHEBI:57925"/>
        <dbReference type="ChEBI" id="CHEBI:58173"/>
        <dbReference type="ChEBI" id="CHEBI:456216"/>
        <dbReference type="EC" id="6.3.2.3"/>
    </reaction>
</comment>
<comment type="cofactor">
    <cofactor evidence="2">
        <name>Mg(2+)</name>
        <dbReference type="ChEBI" id="CHEBI:18420"/>
    </cofactor>
</comment>
<dbReference type="SUPFAM" id="SSF52440">
    <property type="entry name" value="PreATP-grasp domain"/>
    <property type="match status" value="1"/>
</dbReference>
<evidence type="ECO:0000256" key="5">
    <source>
        <dbReference type="ARBA" id="ARBA00022723"/>
    </source>
</evidence>
<evidence type="ECO:0000256" key="7">
    <source>
        <dbReference type="ARBA" id="ARBA00022840"/>
    </source>
</evidence>
<accession>Q1LSZ5</accession>
<dbReference type="FunFam" id="3.40.50.20:FF:000009">
    <property type="entry name" value="Glutathione synthetase"/>
    <property type="match status" value="1"/>
</dbReference>
<dbReference type="PANTHER" id="PTHR21621">
    <property type="entry name" value="RIBOSOMAL PROTEIN S6 MODIFICATION PROTEIN"/>
    <property type="match status" value="1"/>
</dbReference>
<evidence type="ECO:0000256" key="6">
    <source>
        <dbReference type="ARBA" id="ARBA00022741"/>
    </source>
</evidence>
<dbReference type="STRING" id="374463.BCI_0482"/>
<reference evidence="12 13" key="1">
    <citation type="journal article" date="2006" name="PLoS Biol.">
        <title>Metabolic complementarity and genomics of the dual bacterial symbiosis of sharpshooters.</title>
        <authorList>
            <person name="Wu D."/>
            <person name="Daugherty S.C."/>
            <person name="Van Aken S.E."/>
            <person name="Pai G.H."/>
            <person name="Watkins K.L."/>
            <person name="Khouri H."/>
            <person name="Tallon L.J."/>
            <person name="Zaborsky J.M."/>
            <person name="Dunbar H.E."/>
            <person name="Tran P.L."/>
            <person name="Moran N.A."/>
            <person name="Eisen J.A."/>
        </authorList>
    </citation>
    <scope>NUCLEOTIDE SEQUENCE [LARGE SCALE GENOMIC DNA]</scope>
    <source>
        <strain evidence="12">Hc</strain>
    </source>
</reference>
<protein>
    <recommendedName>
        <fullName evidence="10">Glutathione synthetase</fullName>
        <ecNumber evidence="10">6.3.2.3</ecNumber>
    </recommendedName>
    <alternativeName>
        <fullName evidence="10">GSH synthetase</fullName>
        <shortName evidence="10">GSH-S</shortName>
        <shortName evidence="10">GSHase</shortName>
    </alternativeName>
    <alternativeName>
        <fullName evidence="10">Glutathione synthase</fullName>
    </alternativeName>
</protein>
<dbReference type="FunFam" id="3.30.1490.20:FF:000009">
    <property type="entry name" value="Glutathione synthetase"/>
    <property type="match status" value="1"/>
</dbReference>
<dbReference type="KEGG" id="bci:BCI_0482"/>
<dbReference type="SUPFAM" id="SSF56059">
    <property type="entry name" value="Glutathione synthetase ATP-binding domain-like"/>
    <property type="match status" value="1"/>
</dbReference>
<keyword evidence="5" id="KW-0479">Metal-binding</keyword>
<dbReference type="EC" id="6.3.2.3" evidence="10"/>
<organism evidence="12 13">
    <name type="scientific">Baumannia cicadellinicola subsp. Homalodisca coagulata</name>
    <dbReference type="NCBI Taxonomy" id="374463"/>
    <lineage>
        <taxon>Bacteria</taxon>
        <taxon>Pseudomonadati</taxon>
        <taxon>Pseudomonadota</taxon>
        <taxon>Gammaproteobacteria</taxon>
        <taxon>Candidatus Palibaumannia</taxon>
    </lineage>
</organism>
<comment type="similarity">
    <text evidence="10">Belongs to the prokaryotic GSH synthase family.</text>
</comment>
<dbReference type="EMBL" id="CP000238">
    <property type="protein sequence ID" value="ABF14244.1"/>
    <property type="molecule type" value="Genomic_DNA"/>
</dbReference>
<evidence type="ECO:0000256" key="3">
    <source>
        <dbReference type="ARBA" id="ARBA00022598"/>
    </source>
</evidence>
<dbReference type="Gene3D" id="3.30.1490.20">
    <property type="entry name" value="ATP-grasp fold, A domain"/>
    <property type="match status" value="1"/>
</dbReference>
<dbReference type="InterPro" id="IPR016185">
    <property type="entry name" value="PreATP-grasp_dom_sf"/>
</dbReference>
<keyword evidence="9" id="KW-0464">Manganese</keyword>
<dbReference type="UniPathway" id="UPA00142">
    <property type="reaction ID" value="UER00210"/>
</dbReference>
<evidence type="ECO:0000256" key="9">
    <source>
        <dbReference type="ARBA" id="ARBA00023211"/>
    </source>
</evidence>
<dbReference type="GO" id="GO:0005737">
    <property type="term" value="C:cytoplasm"/>
    <property type="evidence" value="ECO:0007669"/>
    <property type="project" value="TreeGrafter"/>
</dbReference>
<dbReference type="HAMAP" id="MF_00162">
    <property type="entry name" value="GSH_S"/>
    <property type="match status" value="1"/>
</dbReference>
<dbReference type="NCBIfam" id="TIGR01380">
    <property type="entry name" value="glut_syn"/>
    <property type="match status" value="1"/>
</dbReference>
<feature type="domain" description="ATP-grasp" evidence="11">
    <location>
        <begin position="125"/>
        <end position="310"/>
    </location>
</feature>
<evidence type="ECO:0000259" key="11">
    <source>
        <dbReference type="PROSITE" id="PS50975"/>
    </source>
</evidence>
<dbReference type="GO" id="GO:0004363">
    <property type="term" value="F:glutathione synthase activity"/>
    <property type="evidence" value="ECO:0007669"/>
    <property type="project" value="UniProtKB-UniRule"/>
</dbReference>
<evidence type="ECO:0000256" key="2">
    <source>
        <dbReference type="ARBA" id="ARBA00001946"/>
    </source>
</evidence>
<keyword evidence="4 10" id="KW-0317">Glutathione biosynthesis</keyword>
<dbReference type="GO" id="GO:0046872">
    <property type="term" value="F:metal ion binding"/>
    <property type="evidence" value="ECO:0007669"/>
    <property type="project" value="UniProtKB-KW"/>
</dbReference>
<dbReference type="AlphaFoldDB" id="Q1LSZ5"/>
<dbReference type="RefSeq" id="WP_011520652.1">
    <property type="nucleotide sequence ID" value="NC_007984.1"/>
</dbReference>
<keyword evidence="13" id="KW-1185">Reference proteome</keyword>
<dbReference type="Proteomes" id="UP000002427">
    <property type="component" value="Chromosome"/>
</dbReference>
<name>Q1LSZ5_BAUCH</name>
<evidence type="ECO:0000256" key="1">
    <source>
        <dbReference type="ARBA" id="ARBA00001936"/>
    </source>
</evidence>
<dbReference type="InterPro" id="IPR013815">
    <property type="entry name" value="ATP_grasp_subdomain_1"/>
</dbReference>
<dbReference type="Gene3D" id="3.30.470.20">
    <property type="entry name" value="ATP-grasp fold, B domain"/>
    <property type="match status" value="1"/>
</dbReference>
<evidence type="ECO:0000313" key="12">
    <source>
        <dbReference type="EMBL" id="ABF14244.1"/>
    </source>
</evidence>
<comment type="pathway">
    <text evidence="10">Sulfur metabolism; glutathione biosynthesis; glutathione from L-cysteine and L-glutamate: step 2/2.</text>
</comment>
<evidence type="ECO:0000256" key="10">
    <source>
        <dbReference type="HAMAP-Rule" id="MF_00162"/>
    </source>
</evidence>
<dbReference type="InterPro" id="IPR004218">
    <property type="entry name" value="GSHS_ATP-bd"/>
</dbReference>
<keyword evidence="3 10" id="KW-0436">Ligase</keyword>
<dbReference type="PANTHER" id="PTHR21621:SF4">
    <property type="entry name" value="GLUTATHIONE SYNTHETASE"/>
    <property type="match status" value="1"/>
</dbReference>
<dbReference type="GO" id="GO:0005524">
    <property type="term" value="F:ATP binding"/>
    <property type="evidence" value="ECO:0007669"/>
    <property type="project" value="UniProtKB-UniRule"/>
</dbReference>
<dbReference type="OrthoDB" id="9785415at2"/>
<comment type="cofactor">
    <cofactor evidence="1">
        <name>Mn(2+)</name>
        <dbReference type="ChEBI" id="CHEBI:29035"/>
    </cofactor>
</comment>
<sequence>MIKLGIVMDSIASINIKKDTSFALLLEAQKRGYKIFYMEINSLYLRGGEARASSCLLEVTNHDDDWYNFYNYQDIAISSLDVVLMRKNPPIDTEYIYSTYILERAEKQGTLVINKPQSLRDCNEKIFASDCKKYTPDTLVSQQYNHIRQFLRQHKDIILKPLNGMGGQSIFRLQEQDPNLSVIIETLTSYGKNFCMAQTYLPSIKEGDKRVFIIDGQPVPYCLARIPQNSEIRGNLAAGGYGEARSLSSTDWSIAYDLGLILRKRGLMFVGLDIIGDKLTEINITSPTCICEIEAAFPISITGMLMDAIEKNLQTIK</sequence>
<dbReference type="Pfam" id="PF02951">
    <property type="entry name" value="GSH-S_N"/>
    <property type="match status" value="1"/>
</dbReference>
<evidence type="ECO:0000256" key="8">
    <source>
        <dbReference type="ARBA" id="ARBA00022842"/>
    </source>
</evidence>
<dbReference type="PROSITE" id="PS50975">
    <property type="entry name" value="ATP_GRASP"/>
    <property type="match status" value="1"/>
</dbReference>
<dbReference type="NCBIfam" id="NF003573">
    <property type="entry name" value="PRK05246.1"/>
    <property type="match status" value="1"/>
</dbReference>
<proteinExistence type="inferred from homology"/>
<evidence type="ECO:0000256" key="4">
    <source>
        <dbReference type="ARBA" id="ARBA00022684"/>
    </source>
</evidence>
<keyword evidence="6 10" id="KW-0547">Nucleotide-binding</keyword>
<keyword evidence="7 10" id="KW-0067">ATP-binding</keyword>